<dbReference type="Pfam" id="PF00535">
    <property type="entry name" value="Glycos_transf_2"/>
    <property type="match status" value="1"/>
</dbReference>
<protein>
    <submittedName>
        <fullName evidence="2">Glycosyltransferase</fullName>
    </submittedName>
</protein>
<dbReference type="InterPro" id="IPR001173">
    <property type="entry name" value="Glyco_trans_2-like"/>
</dbReference>
<dbReference type="Gene3D" id="3.90.550.10">
    <property type="entry name" value="Spore Coat Polysaccharide Biosynthesis Protein SpsA, Chain A"/>
    <property type="match status" value="1"/>
</dbReference>
<dbReference type="CDD" id="cd00761">
    <property type="entry name" value="Glyco_tranf_GTA_type"/>
    <property type="match status" value="1"/>
</dbReference>
<keyword evidence="2" id="KW-0808">Transferase</keyword>
<dbReference type="GO" id="GO:0016740">
    <property type="term" value="F:transferase activity"/>
    <property type="evidence" value="ECO:0007669"/>
    <property type="project" value="UniProtKB-KW"/>
</dbReference>
<evidence type="ECO:0000313" key="3">
    <source>
        <dbReference type="Proteomes" id="UP000053279"/>
    </source>
</evidence>
<evidence type="ECO:0000313" key="2">
    <source>
        <dbReference type="EMBL" id="EOD42273.1"/>
    </source>
</evidence>
<organism evidence="2 3">
    <name type="scientific">Nanobsidianus stetteri</name>
    <dbReference type="NCBI Taxonomy" id="1294122"/>
    <lineage>
        <taxon>Archaea</taxon>
        <taxon>Nanobdellota</taxon>
        <taxon>Candidatus Nanoarchaeia</taxon>
        <taxon>Nanoarchaeales</taxon>
        <taxon>Nanopusillaceae</taxon>
        <taxon>Candidatus Nanobsidianus</taxon>
    </lineage>
</organism>
<feature type="domain" description="Glycosyltransferase 2-like" evidence="1">
    <location>
        <begin position="10"/>
        <end position="106"/>
    </location>
</feature>
<accession>R1E3P4</accession>
<sequence length="312" mass="37643">MVKLGIYGTVYNSADTIRTTIEDLKKKLKYDFVISVCDNFSKDGTFEILKEYDFIDAFQRKSTRGLGRQYALENLIKNHPDVDYIFYIDFDVIFPDYLNELIDGIIKIYKENEIIGFGGFASLSTYKKILIKVRWRDMNVTEDFMYSVDIIHKGFNLYFLGLPISFNQERPKRERKYAKGLKYINRLFKIYFKDYALHKLLATWIKFNSIRDSERILHTHLKDILIPPELYLDKNLLFLIIPYHPGYLKKMIKKLSLYYDYVYIYIIKRKNKVKYYLIIYYDYKTIEKYLMNFLRYVNKTFDPNKVIKINLK</sequence>
<dbReference type="Proteomes" id="UP000053279">
    <property type="component" value="Unassembled WGS sequence"/>
</dbReference>
<dbReference type="EMBL" id="APJZ01000005">
    <property type="protein sequence ID" value="EOD42273.1"/>
    <property type="molecule type" value="Genomic_DNA"/>
</dbReference>
<keyword evidence="3" id="KW-1185">Reference proteome</keyword>
<dbReference type="AlphaFoldDB" id="R1E3P4"/>
<reference evidence="2 3" key="1">
    <citation type="submission" date="2013-02" db="EMBL/GenBank/DDBJ databases">
        <title>Insights into archaeal evolution and symbiosis from the genomes of a Nanoarchaeon and its crenarchaeal host from Yellowstone National Park.</title>
        <authorList>
            <person name="Podar M."/>
            <person name="Makarova K.S."/>
            <person name="Graham D.E."/>
            <person name="Wolf Y.I."/>
            <person name="Koonin E.V."/>
            <person name="Reysenbach A.-L."/>
        </authorList>
    </citation>
    <scope>NUCLEOTIDE SEQUENCE [LARGE SCALE GENOMIC DNA]</scope>
</reference>
<comment type="caution">
    <text evidence="2">The sequence shown here is derived from an EMBL/GenBank/DDBJ whole genome shotgun (WGS) entry which is preliminary data.</text>
</comment>
<proteinExistence type="predicted"/>
<name>R1E3P4_NANST</name>
<dbReference type="InterPro" id="IPR029044">
    <property type="entry name" value="Nucleotide-diphossugar_trans"/>
</dbReference>
<evidence type="ECO:0000259" key="1">
    <source>
        <dbReference type="Pfam" id="PF00535"/>
    </source>
</evidence>
<gene>
    <name evidence="2" type="ORF">Nst1_533</name>
</gene>
<dbReference type="SUPFAM" id="SSF53448">
    <property type="entry name" value="Nucleotide-diphospho-sugar transferases"/>
    <property type="match status" value="1"/>
</dbReference>